<dbReference type="Pfam" id="PF00586">
    <property type="entry name" value="AIRS"/>
    <property type="match status" value="1"/>
</dbReference>
<dbReference type="InterPro" id="IPR036676">
    <property type="entry name" value="PurM-like_C_sf"/>
</dbReference>
<keyword evidence="8" id="KW-1185">Reference proteome</keyword>
<keyword evidence="3" id="KW-0067">ATP-binding</keyword>
<dbReference type="SMART" id="SM01209">
    <property type="entry name" value="GARS_A"/>
    <property type="match status" value="1"/>
</dbReference>
<feature type="region of interest" description="Disordered" evidence="4">
    <location>
        <begin position="1"/>
        <end position="30"/>
    </location>
</feature>
<dbReference type="SUPFAM" id="SSF53328">
    <property type="entry name" value="Formyltransferase"/>
    <property type="match status" value="1"/>
</dbReference>
<dbReference type="InterPro" id="IPR020561">
    <property type="entry name" value="PRibGlycinamid_synth_ATP-grasp"/>
</dbReference>
<dbReference type="Gene3D" id="3.90.600.10">
    <property type="entry name" value="Phosphoribosylglycinamide synthetase, C-terminal domain"/>
    <property type="match status" value="1"/>
</dbReference>
<dbReference type="UniPathway" id="UPA00074">
    <property type="reaction ID" value="UER00129"/>
</dbReference>
<dbReference type="EMBL" id="CAJNOQ010000480">
    <property type="protein sequence ID" value="CAF0805973.1"/>
    <property type="molecule type" value="Genomic_DNA"/>
</dbReference>
<dbReference type="Gene3D" id="3.30.470.20">
    <property type="entry name" value="ATP-grasp fold, B domain"/>
    <property type="match status" value="1"/>
</dbReference>
<dbReference type="SUPFAM" id="SSF52440">
    <property type="entry name" value="PreATP-grasp domain"/>
    <property type="match status" value="1"/>
</dbReference>
<dbReference type="Gene3D" id="3.40.50.20">
    <property type="match status" value="1"/>
</dbReference>
<dbReference type="InterPro" id="IPR036477">
    <property type="entry name" value="Formyl_transf_N_sf"/>
</dbReference>
<dbReference type="GO" id="GO:0046084">
    <property type="term" value="P:adenine biosynthetic process"/>
    <property type="evidence" value="ECO:0007669"/>
    <property type="project" value="TreeGrafter"/>
</dbReference>
<dbReference type="Pfam" id="PF01071">
    <property type="entry name" value="GARS_A"/>
    <property type="match status" value="1"/>
</dbReference>
<reference evidence="6" key="1">
    <citation type="submission" date="2021-02" db="EMBL/GenBank/DDBJ databases">
        <authorList>
            <person name="Nowell W R."/>
        </authorList>
    </citation>
    <scope>NUCLEOTIDE SEQUENCE</scope>
</reference>
<evidence type="ECO:0000256" key="1">
    <source>
        <dbReference type="ARBA" id="ARBA00022598"/>
    </source>
</evidence>
<dbReference type="InterPro" id="IPR016188">
    <property type="entry name" value="PurM-like_N"/>
</dbReference>
<dbReference type="SUPFAM" id="SSF55326">
    <property type="entry name" value="PurM N-terminal domain-like"/>
    <property type="match status" value="1"/>
</dbReference>
<proteinExistence type="predicted"/>
<organism evidence="6 8">
    <name type="scientific">Didymodactylos carnosus</name>
    <dbReference type="NCBI Taxonomy" id="1234261"/>
    <lineage>
        <taxon>Eukaryota</taxon>
        <taxon>Metazoa</taxon>
        <taxon>Spiralia</taxon>
        <taxon>Gnathifera</taxon>
        <taxon>Rotifera</taxon>
        <taxon>Eurotatoria</taxon>
        <taxon>Bdelloidea</taxon>
        <taxon>Philodinida</taxon>
        <taxon>Philodinidae</taxon>
        <taxon>Didymodactylos</taxon>
    </lineage>
</organism>
<dbReference type="InterPro" id="IPR037123">
    <property type="entry name" value="PRibGlycinamide_synth_C_sf"/>
</dbReference>
<dbReference type="InterPro" id="IPR004733">
    <property type="entry name" value="PurM_cligase"/>
</dbReference>
<dbReference type="Gene3D" id="3.30.1330.10">
    <property type="entry name" value="PurM-like, N-terminal domain"/>
    <property type="match status" value="1"/>
</dbReference>
<evidence type="ECO:0000256" key="2">
    <source>
        <dbReference type="ARBA" id="ARBA00022741"/>
    </source>
</evidence>
<keyword evidence="2" id="KW-0547">Nucleotide-binding</keyword>
<dbReference type="SUPFAM" id="SSF56059">
    <property type="entry name" value="Glutathione synthetase ATP-binding domain-like"/>
    <property type="match status" value="1"/>
</dbReference>
<dbReference type="Pfam" id="PF00551">
    <property type="entry name" value="Formyl_trans_N"/>
    <property type="match status" value="1"/>
</dbReference>
<dbReference type="PANTHER" id="PTHR10520:SF12">
    <property type="entry name" value="TRIFUNCTIONAL PURINE BIOSYNTHETIC PROTEIN ADENOSINE-3"/>
    <property type="match status" value="1"/>
</dbReference>
<evidence type="ECO:0000256" key="4">
    <source>
        <dbReference type="SAM" id="MobiDB-lite"/>
    </source>
</evidence>
<dbReference type="GO" id="GO:0004637">
    <property type="term" value="F:phosphoribosylamine-glycine ligase activity"/>
    <property type="evidence" value="ECO:0007669"/>
    <property type="project" value="InterPro"/>
</dbReference>
<keyword evidence="1" id="KW-0436">Ligase</keyword>
<protein>
    <recommendedName>
        <fullName evidence="5">Phosphoribosylglycinamide synthetase C-domain domain-containing protein</fullName>
    </recommendedName>
</protein>
<comment type="caution">
    <text evidence="6">The sequence shown here is derived from an EMBL/GenBank/DDBJ whole genome shotgun (WGS) entry which is preliminary data.</text>
</comment>
<dbReference type="Gene3D" id="3.40.50.170">
    <property type="entry name" value="Formyl transferase, N-terminal domain"/>
    <property type="match status" value="1"/>
</dbReference>
<evidence type="ECO:0000313" key="6">
    <source>
        <dbReference type="EMBL" id="CAF0805973.1"/>
    </source>
</evidence>
<dbReference type="Gene3D" id="3.90.650.10">
    <property type="entry name" value="PurM-like C-terminal domain"/>
    <property type="match status" value="1"/>
</dbReference>
<dbReference type="Proteomes" id="UP000663829">
    <property type="component" value="Unassembled WGS sequence"/>
</dbReference>
<evidence type="ECO:0000259" key="5">
    <source>
        <dbReference type="SMART" id="SM01210"/>
    </source>
</evidence>
<accession>A0A813T3L2</accession>
<dbReference type="InterPro" id="IPR020560">
    <property type="entry name" value="PRibGlycinamide_synth_C-dom"/>
</dbReference>
<name>A0A813T3L2_9BILA</name>
<dbReference type="InterPro" id="IPR016185">
    <property type="entry name" value="PreATP-grasp_dom_sf"/>
</dbReference>
<dbReference type="InterPro" id="IPR002376">
    <property type="entry name" value="Formyl_transf_N"/>
</dbReference>
<dbReference type="OrthoDB" id="2018833at2759"/>
<feature type="domain" description="Phosphoribosylglycinamide synthetase C-domain" evidence="5">
    <location>
        <begin position="490"/>
        <end position="595"/>
    </location>
</feature>
<dbReference type="InterPro" id="IPR020562">
    <property type="entry name" value="PRibGlycinamide_synth_N"/>
</dbReference>
<sequence length="1355" mass="153944">MSYNNNTTTATKRSRLSSSHSTQNKHRRTSASAILIDHETELNSETIKEQLNDTDDIMTEPIIEVPTKRLLQLKEVGGNLFVSSTTNIYSKTLQKLFDRVLFTKSLNNDVSTTRDESYVFERVLNRVDDNDDYYQFGGATAKSSSQSSINILILGNSSSEHAIVWKLKQKSRQKGSSHRDYRIWCSPGNVGTDMEGGKNVDLSNQDCHGLVQFIEEKEIDLVICVSKQFYVQDLDEYLLNGNNENICCDYFGLTKTTMKFEQEQLFAKEFCAKHSIPTLKWKHLLNEQDAQNYIKQNSDHPNWIIRATHSNGKILCKTNDDAFNTVKSVFDDNLFGKLNRSIIVEHGYPEDDSTLHVCLVFMFCDGEGDYYQFPIVECDPHRMGTYGPCPFINKKQLKYIRKHLIEKTLRKSSGTGIKNLFGLKLLVNGSQDENIKVLEYVSCLQEPECEVLLSLFDGTVNEFYDMIKQCSQGCLDLSAIKPYDQRPKKHSVNITITSLFTSGTLSNNLLLASNDKRYKLFHNQTQLVPNTNDDGDEHQHKYSITSSGERILNIMGQGQTLADAKQACLDGCEHVKVQQKMDNIYVKQDIAHQALEWYKNHVEDHHFGGTLVNGVKKKTANATSTHVDEDSHDEAEPMEEDEQFQMEYHFNCDFDANDATDPASSLTMQKIEPIEIEQSLLGEKYFEISKSKLNDSKCAEAILISAATNINMKAMLFNLNTDEIGETLGFDLVGQCCNDLLTKGCEPLYFQSNSIFGGILPTSSQKFVQQFYSGIEQACKQANCKHVQSPIPLNSVSPLSQLTLSGSCVGCCQRNELLPNDSFQIGDSIIGLLSPSASQINLNGYTTLKQIFVKKNIQFDELYPEGTHGETYYSLLSQKPKLYSQMILPLIREGKIKACANVKDLGLYGTLIQLLKESSLDLSAEVDASSWPVHSFYDWIYQHGGFGPEEMFHHFNVGIGLILIVDKAKHLEILKLLHDSFQIGTIKALPPISKSQKSTQQHRSRVHIKNYSFQKLTKSIQSFHPKTLIPQSKMKQEKKRVAVLISANDTTLLPLIDYSLTNVTCSYEICLVISTVYGLADVLKANEQYKIITKVVQPKKYVQRHFDMDKIIDDELQMNHIDYVCFDRYEANLSQTFLQFWKGRLLNIHPSLLPAFRNGNPYKDVLSNGVKITGCTVHFVELDVDCEPIIIQECLYVNSSETEETLEDRLHQIERELYPRALNLITSQAIIYQGKNKPFNLTRQFSTTSTFFAVPTVTPPAFPKKKPFFERNLVKVNDHHTKLKLHVDDVNAITEHHTPGELRHLQRLEEIKLNKHDAGFIFKKSLIYIIPVTIFYTVLSDGYQFCIASADRMEL</sequence>
<dbReference type="InterPro" id="IPR036921">
    <property type="entry name" value="PurM-like_N_sf"/>
</dbReference>
<gene>
    <name evidence="6" type="ORF">GPM918_LOCUS3775</name>
    <name evidence="7" type="ORF">SRO942_LOCUS3775</name>
</gene>
<dbReference type="GO" id="GO:0005524">
    <property type="term" value="F:ATP binding"/>
    <property type="evidence" value="ECO:0007669"/>
    <property type="project" value="UniProtKB-KW"/>
</dbReference>
<evidence type="ECO:0000313" key="7">
    <source>
        <dbReference type="EMBL" id="CAF3591380.1"/>
    </source>
</evidence>
<dbReference type="Pfam" id="PF02844">
    <property type="entry name" value="GARS_N"/>
    <property type="match status" value="1"/>
</dbReference>
<dbReference type="SMART" id="SM01210">
    <property type="entry name" value="GARS_C"/>
    <property type="match status" value="1"/>
</dbReference>
<dbReference type="PANTHER" id="PTHR10520">
    <property type="entry name" value="TRIFUNCTIONAL PURINE BIOSYNTHETIC PROTEIN ADENOSINE-3-RELATED"/>
    <property type="match status" value="1"/>
</dbReference>
<evidence type="ECO:0000313" key="8">
    <source>
        <dbReference type="Proteomes" id="UP000663829"/>
    </source>
</evidence>
<feature type="compositionally biased region" description="Polar residues" evidence="4">
    <location>
        <begin position="1"/>
        <end position="22"/>
    </location>
</feature>
<dbReference type="EMBL" id="CAJOBC010000480">
    <property type="protein sequence ID" value="CAF3591380.1"/>
    <property type="molecule type" value="Genomic_DNA"/>
</dbReference>
<dbReference type="SUPFAM" id="SSF56042">
    <property type="entry name" value="PurM C-terminal domain-like"/>
    <property type="match status" value="1"/>
</dbReference>
<dbReference type="GO" id="GO:0004641">
    <property type="term" value="F:phosphoribosylformylglycinamidine cyclo-ligase activity"/>
    <property type="evidence" value="ECO:0007669"/>
    <property type="project" value="InterPro"/>
</dbReference>
<dbReference type="GO" id="GO:0005829">
    <property type="term" value="C:cytosol"/>
    <property type="evidence" value="ECO:0007669"/>
    <property type="project" value="TreeGrafter"/>
</dbReference>
<evidence type="ECO:0000256" key="3">
    <source>
        <dbReference type="ARBA" id="ARBA00022840"/>
    </source>
</evidence>
<dbReference type="GO" id="GO:0006189">
    <property type="term" value="P:'de novo' IMP biosynthetic process"/>
    <property type="evidence" value="ECO:0007669"/>
    <property type="project" value="UniProtKB-UniPathway"/>
</dbReference>
<dbReference type="Proteomes" id="UP000681722">
    <property type="component" value="Unassembled WGS sequence"/>
</dbReference>